<organism evidence="15 16">
    <name type="scientific">Plectus sambesii</name>
    <dbReference type="NCBI Taxonomy" id="2011161"/>
    <lineage>
        <taxon>Eukaryota</taxon>
        <taxon>Metazoa</taxon>
        <taxon>Ecdysozoa</taxon>
        <taxon>Nematoda</taxon>
        <taxon>Chromadorea</taxon>
        <taxon>Plectida</taxon>
        <taxon>Plectina</taxon>
        <taxon>Plectoidea</taxon>
        <taxon>Plectidae</taxon>
        <taxon>Plectus</taxon>
    </lineage>
</organism>
<keyword evidence="4 13" id="KW-0894">Sodium channel</keyword>
<evidence type="ECO:0000313" key="15">
    <source>
        <dbReference type="Proteomes" id="UP000887566"/>
    </source>
</evidence>
<evidence type="ECO:0000256" key="8">
    <source>
        <dbReference type="ARBA" id="ARBA00023065"/>
    </source>
</evidence>
<accession>A0A914XHH7</accession>
<reference evidence="16" key="1">
    <citation type="submission" date="2022-11" db="UniProtKB">
        <authorList>
            <consortium name="WormBaseParasite"/>
        </authorList>
    </citation>
    <scope>IDENTIFICATION</scope>
</reference>
<evidence type="ECO:0000256" key="2">
    <source>
        <dbReference type="ARBA" id="ARBA00007193"/>
    </source>
</evidence>
<evidence type="ECO:0000256" key="3">
    <source>
        <dbReference type="ARBA" id="ARBA00022448"/>
    </source>
</evidence>
<feature type="transmembrane region" description="Helical" evidence="14">
    <location>
        <begin position="87"/>
        <end position="111"/>
    </location>
</feature>
<evidence type="ECO:0000256" key="5">
    <source>
        <dbReference type="ARBA" id="ARBA00022692"/>
    </source>
</evidence>
<evidence type="ECO:0000256" key="13">
    <source>
        <dbReference type="RuleBase" id="RU000679"/>
    </source>
</evidence>
<name>A0A914XHH7_9BILA</name>
<keyword evidence="6 14" id="KW-1133">Transmembrane helix</keyword>
<dbReference type="GO" id="GO:0005272">
    <property type="term" value="F:sodium channel activity"/>
    <property type="evidence" value="ECO:0007669"/>
    <property type="project" value="UniProtKB-KW"/>
</dbReference>
<sequence>MLSAQLGENVSAAVSLIQYKDCLLNNGSELESCATECVGSCEQIRYRAVKEIAAMQLNETKALITLSIQSFDYPVFMEQYLWTSEQFIGALGGILGLWVGLDFVILIRWLIFKPVYFVVDFGADVKPKRDVMGNE</sequence>
<comment type="subcellular location">
    <subcellularLocation>
        <location evidence="1">Membrane</location>
        <topology evidence="1">Multi-pass membrane protein</topology>
    </subcellularLocation>
</comment>
<proteinExistence type="inferred from homology"/>
<evidence type="ECO:0000256" key="6">
    <source>
        <dbReference type="ARBA" id="ARBA00022989"/>
    </source>
</evidence>
<keyword evidence="10" id="KW-0325">Glycoprotein</keyword>
<keyword evidence="3 13" id="KW-0813">Transport</keyword>
<keyword evidence="11 13" id="KW-0739">Sodium transport</keyword>
<dbReference type="Proteomes" id="UP000887566">
    <property type="component" value="Unplaced"/>
</dbReference>
<keyword evidence="15" id="KW-1185">Reference proteome</keyword>
<evidence type="ECO:0000256" key="1">
    <source>
        <dbReference type="ARBA" id="ARBA00004141"/>
    </source>
</evidence>
<evidence type="ECO:0000256" key="11">
    <source>
        <dbReference type="ARBA" id="ARBA00023201"/>
    </source>
</evidence>
<evidence type="ECO:0000256" key="9">
    <source>
        <dbReference type="ARBA" id="ARBA00023136"/>
    </source>
</evidence>
<keyword evidence="5 13" id="KW-0812">Transmembrane</keyword>
<evidence type="ECO:0000256" key="10">
    <source>
        <dbReference type="ARBA" id="ARBA00023180"/>
    </source>
</evidence>
<keyword evidence="8 13" id="KW-0406">Ion transport</keyword>
<evidence type="ECO:0000256" key="4">
    <source>
        <dbReference type="ARBA" id="ARBA00022461"/>
    </source>
</evidence>
<evidence type="ECO:0000256" key="12">
    <source>
        <dbReference type="ARBA" id="ARBA00023303"/>
    </source>
</evidence>
<evidence type="ECO:0000256" key="7">
    <source>
        <dbReference type="ARBA" id="ARBA00023053"/>
    </source>
</evidence>
<dbReference type="WBParaSite" id="PSAMB.scaffold817size40901.g8867.t1">
    <property type="protein sequence ID" value="PSAMB.scaffold817size40901.g8867.t1"/>
    <property type="gene ID" value="PSAMB.scaffold817size40901.g8867"/>
</dbReference>
<dbReference type="Pfam" id="PF00858">
    <property type="entry name" value="ASC"/>
    <property type="match status" value="1"/>
</dbReference>
<dbReference type="GO" id="GO:0016020">
    <property type="term" value="C:membrane"/>
    <property type="evidence" value="ECO:0007669"/>
    <property type="project" value="UniProtKB-SubCell"/>
</dbReference>
<protein>
    <submittedName>
        <fullName evidence="16">Uncharacterized protein</fullName>
    </submittedName>
</protein>
<keyword evidence="7" id="KW-0915">Sodium</keyword>
<dbReference type="AlphaFoldDB" id="A0A914XHH7"/>
<dbReference type="InterPro" id="IPR001873">
    <property type="entry name" value="ENaC"/>
</dbReference>
<comment type="similarity">
    <text evidence="2 13">Belongs to the amiloride-sensitive sodium channel (TC 1.A.6) family.</text>
</comment>
<keyword evidence="9 14" id="KW-0472">Membrane</keyword>
<evidence type="ECO:0000256" key="14">
    <source>
        <dbReference type="SAM" id="Phobius"/>
    </source>
</evidence>
<evidence type="ECO:0000313" key="16">
    <source>
        <dbReference type="WBParaSite" id="PSAMB.scaffold817size40901.g8867.t1"/>
    </source>
</evidence>
<keyword evidence="12 13" id="KW-0407">Ion channel</keyword>